<dbReference type="OrthoDB" id="9806096at2"/>
<evidence type="ECO:0000313" key="5">
    <source>
        <dbReference type="Proteomes" id="UP000218899"/>
    </source>
</evidence>
<dbReference type="KEGG" id="sva:SVA_3207"/>
<name>A0A1C7AEY2_9GAMM</name>
<evidence type="ECO:0000256" key="2">
    <source>
        <dbReference type="SAM" id="MobiDB-lite"/>
    </source>
</evidence>
<protein>
    <submittedName>
        <fullName evidence="4">Membrane protein</fullName>
    </submittedName>
</protein>
<dbReference type="EMBL" id="AP014936">
    <property type="protein sequence ID" value="BAU49755.1"/>
    <property type="molecule type" value="Genomic_DNA"/>
</dbReference>
<keyword evidence="1" id="KW-0175">Coiled coil</keyword>
<evidence type="ECO:0000256" key="3">
    <source>
        <dbReference type="SAM" id="Phobius"/>
    </source>
</evidence>
<proteinExistence type="predicted"/>
<keyword evidence="5" id="KW-1185">Reference proteome</keyword>
<organism evidence="4 5">
    <name type="scientific">Sulfurifustis variabilis</name>
    <dbReference type="NCBI Taxonomy" id="1675686"/>
    <lineage>
        <taxon>Bacteria</taxon>
        <taxon>Pseudomonadati</taxon>
        <taxon>Pseudomonadota</taxon>
        <taxon>Gammaproteobacteria</taxon>
        <taxon>Acidiferrobacterales</taxon>
        <taxon>Acidiferrobacteraceae</taxon>
        <taxon>Sulfurifustis</taxon>
    </lineage>
</organism>
<gene>
    <name evidence="4" type="ORF">SVA_3207</name>
</gene>
<dbReference type="Pfam" id="PF14235">
    <property type="entry name" value="DUF4337"/>
    <property type="match status" value="1"/>
</dbReference>
<feature type="region of interest" description="Disordered" evidence="2">
    <location>
        <begin position="1"/>
        <end position="20"/>
    </location>
</feature>
<feature type="transmembrane region" description="Helical" evidence="3">
    <location>
        <begin position="167"/>
        <end position="189"/>
    </location>
</feature>
<dbReference type="RefSeq" id="WP_096462120.1">
    <property type="nucleotide sequence ID" value="NZ_AP014936.1"/>
</dbReference>
<keyword evidence="3" id="KW-1133">Transmembrane helix</keyword>
<evidence type="ECO:0000313" key="4">
    <source>
        <dbReference type="EMBL" id="BAU49755.1"/>
    </source>
</evidence>
<keyword evidence="3" id="KW-0472">Membrane</keyword>
<evidence type="ECO:0000256" key="1">
    <source>
        <dbReference type="SAM" id="Coils"/>
    </source>
</evidence>
<feature type="coiled-coil region" evidence="1">
    <location>
        <begin position="98"/>
        <end position="135"/>
    </location>
</feature>
<reference evidence="4 5" key="1">
    <citation type="submission" date="2015-08" db="EMBL/GenBank/DDBJ databases">
        <title>Complete genome sequence of Sulfurifustis variabilis.</title>
        <authorList>
            <person name="Miura A."/>
            <person name="Kojima H."/>
            <person name="Fukui M."/>
        </authorList>
    </citation>
    <scope>NUCLEOTIDE SEQUENCE [LARGE SCALE GENOMIC DNA]</scope>
    <source>
        <strain evidence="5">skN76</strain>
    </source>
</reference>
<accession>A0A1C7AEY2</accession>
<sequence>MSGHDVHAHGPHDDEVEHQARHGPGLAQYVAIFTALLASLGAVVSYNATTASNEAMLYKHEAALKKAEASKQWINYQSKSTEGYLMQAVADLSAPAKAQNHPTQVERIEEEKREIERQAEALEEESRRADAESERLLYPSHRADQALTLIQVAISLASITVLTRKKWLFAFAGIAAAGGVILAGMSFFFA</sequence>
<dbReference type="AlphaFoldDB" id="A0A1C7AEY2"/>
<keyword evidence="3" id="KW-0812">Transmembrane</keyword>
<dbReference type="Proteomes" id="UP000218899">
    <property type="component" value="Chromosome"/>
</dbReference>
<feature type="transmembrane region" description="Helical" evidence="3">
    <location>
        <begin position="26"/>
        <end position="49"/>
    </location>
</feature>
<dbReference type="InterPro" id="IPR025570">
    <property type="entry name" value="DUF4337"/>
</dbReference>